<reference evidence="2" key="1">
    <citation type="journal article" date="2019" name="bioRxiv">
        <title>The Genome of the Zebra Mussel, Dreissena polymorpha: A Resource for Invasive Species Research.</title>
        <authorList>
            <person name="McCartney M.A."/>
            <person name="Auch B."/>
            <person name="Kono T."/>
            <person name="Mallez S."/>
            <person name="Zhang Y."/>
            <person name="Obille A."/>
            <person name="Becker A."/>
            <person name="Abrahante J.E."/>
            <person name="Garbe J."/>
            <person name="Badalamenti J.P."/>
            <person name="Herman A."/>
            <person name="Mangelson H."/>
            <person name="Liachko I."/>
            <person name="Sullivan S."/>
            <person name="Sone E.D."/>
            <person name="Koren S."/>
            <person name="Silverstein K.A.T."/>
            <person name="Beckman K.B."/>
            <person name="Gohl D.M."/>
        </authorList>
    </citation>
    <scope>NUCLEOTIDE SEQUENCE</scope>
    <source>
        <strain evidence="2">Duluth1</strain>
        <tissue evidence="2">Whole animal</tissue>
    </source>
</reference>
<dbReference type="EMBL" id="JAIWYP010000005">
    <property type="protein sequence ID" value="KAH3820177.1"/>
    <property type="molecule type" value="Genomic_DNA"/>
</dbReference>
<name>A0A9D4GSM1_DREPO</name>
<dbReference type="AlphaFoldDB" id="A0A9D4GSM1"/>
<comment type="caution">
    <text evidence="2">The sequence shown here is derived from an EMBL/GenBank/DDBJ whole genome shotgun (WGS) entry which is preliminary data.</text>
</comment>
<sequence length="52" mass="5461">MVTANVSARKPSCVCLVYAGPGCVLAHFEHARSLFWTVCVGAMCSNGRVGGF</sequence>
<evidence type="ECO:0000313" key="3">
    <source>
        <dbReference type="Proteomes" id="UP000828390"/>
    </source>
</evidence>
<organism evidence="2 3">
    <name type="scientific">Dreissena polymorpha</name>
    <name type="common">Zebra mussel</name>
    <name type="synonym">Mytilus polymorpha</name>
    <dbReference type="NCBI Taxonomy" id="45954"/>
    <lineage>
        <taxon>Eukaryota</taxon>
        <taxon>Metazoa</taxon>
        <taxon>Spiralia</taxon>
        <taxon>Lophotrochozoa</taxon>
        <taxon>Mollusca</taxon>
        <taxon>Bivalvia</taxon>
        <taxon>Autobranchia</taxon>
        <taxon>Heteroconchia</taxon>
        <taxon>Euheterodonta</taxon>
        <taxon>Imparidentia</taxon>
        <taxon>Neoheterodontei</taxon>
        <taxon>Myida</taxon>
        <taxon>Dreissenoidea</taxon>
        <taxon>Dreissenidae</taxon>
        <taxon>Dreissena</taxon>
    </lineage>
</organism>
<protein>
    <submittedName>
        <fullName evidence="2">Uncharacterized protein</fullName>
    </submittedName>
</protein>
<reference evidence="2" key="2">
    <citation type="submission" date="2020-11" db="EMBL/GenBank/DDBJ databases">
        <authorList>
            <person name="McCartney M.A."/>
            <person name="Auch B."/>
            <person name="Kono T."/>
            <person name="Mallez S."/>
            <person name="Becker A."/>
            <person name="Gohl D.M."/>
            <person name="Silverstein K.A.T."/>
            <person name="Koren S."/>
            <person name="Bechman K.B."/>
            <person name="Herman A."/>
            <person name="Abrahante J.E."/>
            <person name="Garbe J."/>
        </authorList>
    </citation>
    <scope>NUCLEOTIDE SEQUENCE</scope>
    <source>
        <strain evidence="2">Duluth1</strain>
        <tissue evidence="2">Whole animal</tissue>
    </source>
</reference>
<accession>A0A9D4GSM1</accession>
<keyword evidence="3" id="KW-1185">Reference proteome</keyword>
<gene>
    <name evidence="1" type="ORF">DPMN_121921</name>
    <name evidence="2" type="ORF">DPMN_122504</name>
</gene>
<dbReference type="EMBL" id="JAIWYP010000005">
    <property type="protein sequence ID" value="KAH3820755.1"/>
    <property type="molecule type" value="Genomic_DNA"/>
</dbReference>
<evidence type="ECO:0000313" key="1">
    <source>
        <dbReference type="EMBL" id="KAH3820177.1"/>
    </source>
</evidence>
<evidence type="ECO:0000313" key="2">
    <source>
        <dbReference type="EMBL" id="KAH3820755.1"/>
    </source>
</evidence>
<proteinExistence type="predicted"/>
<dbReference type="Proteomes" id="UP000828390">
    <property type="component" value="Unassembled WGS sequence"/>
</dbReference>